<dbReference type="EMBL" id="GG673921">
    <property type="protein sequence ID" value="EER14783.1"/>
    <property type="molecule type" value="Genomic_DNA"/>
</dbReference>
<accession>C5KLB0</accession>
<organism evidence="2">
    <name type="scientific">Perkinsus marinus (strain ATCC 50983 / TXsc)</name>
    <dbReference type="NCBI Taxonomy" id="423536"/>
    <lineage>
        <taxon>Eukaryota</taxon>
        <taxon>Sar</taxon>
        <taxon>Alveolata</taxon>
        <taxon>Perkinsozoa</taxon>
        <taxon>Perkinsea</taxon>
        <taxon>Perkinsida</taxon>
        <taxon>Perkinsidae</taxon>
        <taxon>Perkinsus</taxon>
    </lineage>
</organism>
<evidence type="ECO:0000313" key="2">
    <source>
        <dbReference type="Proteomes" id="UP000007800"/>
    </source>
</evidence>
<sequence length="309" mass="34197">MLSSPAPKKKPANLLCPESASSLTGKLASSELTEDVLMLIARFLEFTELLEGFTQTCTVWYSVSKRIRDLDGNGQCIDIFSYTHADLHKLSGLLPRKLTSLRVSLPAPESDPYRPSSEVIEAISQLIDKLPDLRVLELFCRNKSGAIMFDNRAVNSFRARVRIDEMGTAADEACSKGLKHLLIHRCELDVEFGYGLAGICPDLRTLCLTGGSPLCHPKFDVLPTDNLKCLTSLMLGGSVPSSFGFDAWIKHHLLDNGSACKLTYVEARGSDLDVTLETMFAVRRCRKDVRLDFSMMDLVTTLFSIVDNI</sequence>
<proteinExistence type="predicted"/>
<dbReference type="InterPro" id="IPR032675">
    <property type="entry name" value="LRR_dom_sf"/>
</dbReference>
<evidence type="ECO:0008006" key="3">
    <source>
        <dbReference type="Google" id="ProtNLM"/>
    </source>
</evidence>
<evidence type="ECO:0000313" key="1">
    <source>
        <dbReference type="EMBL" id="EER14783.1"/>
    </source>
</evidence>
<reference evidence="1 2" key="1">
    <citation type="submission" date="2008-07" db="EMBL/GenBank/DDBJ databases">
        <authorList>
            <person name="El-Sayed N."/>
            <person name="Caler E."/>
            <person name="Inman J."/>
            <person name="Amedeo P."/>
            <person name="Hass B."/>
            <person name="Wortman J."/>
        </authorList>
    </citation>
    <scope>NUCLEOTIDE SEQUENCE [LARGE SCALE GENOMIC DNA]</scope>
    <source>
        <strain evidence="2">ATCC 50983 / TXsc</strain>
    </source>
</reference>
<dbReference type="OrthoDB" id="240298at2759"/>
<dbReference type="AlphaFoldDB" id="C5KLB0"/>
<dbReference type="GeneID" id="9061537"/>
<dbReference type="Proteomes" id="UP000007800">
    <property type="component" value="Unassembled WGS sequence"/>
</dbReference>
<dbReference type="Gene3D" id="3.80.10.10">
    <property type="entry name" value="Ribonuclease Inhibitor"/>
    <property type="match status" value="1"/>
</dbReference>
<gene>
    <name evidence="1" type="ORF">Pmar_PMAR015328</name>
</gene>
<dbReference type="RefSeq" id="XP_002782987.1">
    <property type="nucleotide sequence ID" value="XM_002782941.1"/>
</dbReference>
<dbReference type="SUPFAM" id="SSF52047">
    <property type="entry name" value="RNI-like"/>
    <property type="match status" value="1"/>
</dbReference>
<keyword evidence="2" id="KW-1185">Reference proteome</keyword>
<protein>
    <recommendedName>
        <fullName evidence="3">F-box domain-containing protein</fullName>
    </recommendedName>
</protein>
<dbReference type="InParanoid" id="C5KLB0"/>
<name>C5KLB0_PERM5</name>